<dbReference type="Gene3D" id="3.40.630.10">
    <property type="entry name" value="Zn peptidases"/>
    <property type="match status" value="1"/>
</dbReference>
<comment type="cofactor">
    <cofactor evidence="1">
        <name>Zn(2+)</name>
        <dbReference type="ChEBI" id="CHEBI:29105"/>
    </cofactor>
</comment>
<evidence type="ECO:0000256" key="8">
    <source>
        <dbReference type="ARBA" id="ARBA00022729"/>
    </source>
</evidence>
<evidence type="ECO:0000256" key="5">
    <source>
        <dbReference type="ARBA" id="ARBA00022525"/>
    </source>
</evidence>
<dbReference type="GeneID" id="96009377"/>
<keyword evidence="7" id="KW-0479">Metal-binding</keyword>
<comment type="function">
    <text evidence="12">Inactive carboxypeptidase that may play a role in cell wall organization and biogenesis.</text>
</comment>
<dbReference type="Proteomes" id="UP000803884">
    <property type="component" value="Unassembled WGS sequence"/>
</dbReference>
<evidence type="ECO:0000256" key="2">
    <source>
        <dbReference type="ARBA" id="ARBA00004116"/>
    </source>
</evidence>
<evidence type="ECO:0000256" key="3">
    <source>
        <dbReference type="ARBA" id="ARBA00004613"/>
    </source>
</evidence>
<keyword evidence="19" id="KW-1185">Reference proteome</keyword>
<evidence type="ECO:0000313" key="18">
    <source>
        <dbReference type="EMBL" id="KAL1583146.1"/>
    </source>
</evidence>
<keyword evidence="5" id="KW-0964">Secreted</keyword>
<dbReference type="CDD" id="cd03860">
    <property type="entry name" value="M14_CP_A-B_like"/>
    <property type="match status" value="1"/>
</dbReference>
<feature type="domain" description="Peptidase M14" evidence="17">
    <location>
        <begin position="123"/>
        <end position="446"/>
    </location>
</feature>
<evidence type="ECO:0000256" key="6">
    <source>
        <dbReference type="ARBA" id="ARBA00022554"/>
    </source>
</evidence>
<dbReference type="PANTHER" id="PTHR11705:SF147">
    <property type="entry name" value="INACTIVE METALLOCARBOXYPEPTIDASE ECM14"/>
    <property type="match status" value="1"/>
</dbReference>
<evidence type="ECO:0000259" key="17">
    <source>
        <dbReference type="PROSITE" id="PS52035"/>
    </source>
</evidence>
<keyword evidence="6" id="KW-0926">Vacuole</keyword>
<evidence type="ECO:0000256" key="4">
    <source>
        <dbReference type="ARBA" id="ARBA00005988"/>
    </source>
</evidence>
<evidence type="ECO:0000256" key="9">
    <source>
        <dbReference type="ARBA" id="ARBA00022833"/>
    </source>
</evidence>
<dbReference type="GO" id="GO:0005773">
    <property type="term" value="C:vacuole"/>
    <property type="evidence" value="ECO:0007669"/>
    <property type="project" value="UniProtKB-SubCell"/>
</dbReference>
<gene>
    <name evidence="18" type="ORF">WHR41_07935</name>
</gene>
<dbReference type="InterPro" id="IPR000834">
    <property type="entry name" value="Peptidase_M14"/>
</dbReference>
<dbReference type="GO" id="GO:0004181">
    <property type="term" value="F:metallocarboxypeptidase activity"/>
    <property type="evidence" value="ECO:0007669"/>
    <property type="project" value="InterPro"/>
</dbReference>
<comment type="subcellular location">
    <subcellularLocation>
        <location evidence="3">Secreted</location>
    </subcellularLocation>
    <subcellularLocation>
        <location evidence="2">Vacuole</location>
    </subcellularLocation>
</comment>
<dbReference type="Pfam" id="PF00246">
    <property type="entry name" value="Peptidase_M14"/>
    <property type="match status" value="1"/>
</dbReference>
<proteinExistence type="inferred from homology"/>
<dbReference type="PANTHER" id="PTHR11705">
    <property type="entry name" value="PROTEASE FAMILY M14 CARBOXYPEPTIDASE A,B"/>
    <property type="match status" value="1"/>
</dbReference>
<sequence length="511" mass="57731">MYGGDVLLRFNISTAEEAKSLAEASDTLLLDVWEFTDDWVDIRLAQELVPSLLGLLPKSMQRSHVPLLRERELAQAIFDTYPAPREHAHNLQAATAVPLPPNQRPIGPAPQPKGAETNIFFDDYQPLNVIHPWMRLLSSLFTTHVRLVNIGKSAQGRDIPALRIGVHPTNDDDPQPSTRKTVLITAGFHAREWISTSTANYIAYTLITGFGKVPSVTNLLQDFDFVIVPTMNPDGYVYTWETDRLWRKNRQQTTIRFCQGMDLDHSFGFQWDGSSTAGNPCSESYAGESAFEAVEAKALADWALNETSQNNVEFIGLLDLHSYSQQILYPYTYSCNDLAPGLEDLEELGYGLEKAIRRAHGHVYEVLPACEGNVAAASGEKKSYLPQMENRGGSGLDWFYHELHVRWAYQLKLRDRGTYGFLLPKEHIVPTGKEVVDAIMYLGEFLQETYMMREKTDAGESQHAKKEGDESRPAVHEEGEEASRLPSEDSWLLVEDLEPEHQPDLKRRRVR</sequence>
<dbReference type="GO" id="GO:0071555">
    <property type="term" value="P:cell wall organization"/>
    <property type="evidence" value="ECO:0007669"/>
    <property type="project" value="UniProtKB-KW"/>
</dbReference>
<protein>
    <recommendedName>
        <fullName evidence="13">Inactive metallocarboxypeptidase ECM14</fullName>
    </recommendedName>
    <alternativeName>
        <fullName evidence="14">Inactive metallocarboxypeptidase ecm14</fullName>
    </alternativeName>
</protein>
<evidence type="ECO:0000313" key="19">
    <source>
        <dbReference type="Proteomes" id="UP000803884"/>
    </source>
</evidence>
<feature type="region of interest" description="Disordered" evidence="16">
    <location>
        <begin position="455"/>
        <end position="497"/>
    </location>
</feature>
<reference evidence="18 19" key="1">
    <citation type="journal article" date="2020" name="Microbiol. Resour. Announc.">
        <title>Draft Genome Sequence of a Cladosporium Species Isolated from the Mesophotic Ascidian Didemnum maculosum.</title>
        <authorList>
            <person name="Gioti A."/>
            <person name="Siaperas R."/>
            <person name="Nikolaivits E."/>
            <person name="Le Goff G."/>
            <person name="Ouazzani J."/>
            <person name="Kotoulas G."/>
            <person name="Topakas E."/>
        </authorList>
    </citation>
    <scope>NUCLEOTIDE SEQUENCE [LARGE SCALE GENOMIC DNA]</scope>
    <source>
        <strain evidence="18 19">TM138-S3</strain>
    </source>
</reference>
<dbReference type="PROSITE" id="PS00132">
    <property type="entry name" value="CARBOXYPEPT_ZN_1"/>
    <property type="match status" value="1"/>
</dbReference>
<dbReference type="GO" id="GO:0006508">
    <property type="term" value="P:proteolysis"/>
    <property type="evidence" value="ECO:0007669"/>
    <property type="project" value="InterPro"/>
</dbReference>
<dbReference type="SMART" id="SM00631">
    <property type="entry name" value="Zn_pept"/>
    <property type="match status" value="1"/>
</dbReference>
<evidence type="ECO:0000256" key="11">
    <source>
        <dbReference type="ARBA" id="ARBA00023316"/>
    </source>
</evidence>
<keyword evidence="11" id="KW-0961">Cell wall biogenesis/degradation</keyword>
<name>A0AB34KGR4_9PEZI</name>
<dbReference type="EMBL" id="JAAQHG020000038">
    <property type="protein sequence ID" value="KAL1583146.1"/>
    <property type="molecule type" value="Genomic_DNA"/>
</dbReference>
<comment type="similarity">
    <text evidence="4 15">Belongs to the peptidase M14 family.</text>
</comment>
<comment type="caution">
    <text evidence="18">The sequence shown here is derived from an EMBL/GenBank/DDBJ whole genome shotgun (WGS) entry which is preliminary data.</text>
</comment>
<dbReference type="AlphaFoldDB" id="A0AB34KGR4"/>
<keyword evidence="10" id="KW-1015">Disulfide bond</keyword>
<evidence type="ECO:0000256" key="14">
    <source>
        <dbReference type="ARBA" id="ARBA00026213"/>
    </source>
</evidence>
<dbReference type="GO" id="GO:0008270">
    <property type="term" value="F:zinc ion binding"/>
    <property type="evidence" value="ECO:0007669"/>
    <property type="project" value="InterPro"/>
</dbReference>
<organism evidence="18 19">
    <name type="scientific">Cladosporium halotolerans</name>
    <dbReference type="NCBI Taxonomy" id="1052096"/>
    <lineage>
        <taxon>Eukaryota</taxon>
        <taxon>Fungi</taxon>
        <taxon>Dikarya</taxon>
        <taxon>Ascomycota</taxon>
        <taxon>Pezizomycotina</taxon>
        <taxon>Dothideomycetes</taxon>
        <taxon>Dothideomycetidae</taxon>
        <taxon>Cladosporiales</taxon>
        <taxon>Cladosporiaceae</taxon>
        <taxon>Cladosporium</taxon>
    </lineage>
</organism>
<evidence type="ECO:0000256" key="16">
    <source>
        <dbReference type="SAM" id="MobiDB-lite"/>
    </source>
</evidence>
<dbReference type="FunFam" id="3.40.630.10:FF:000060">
    <property type="entry name" value="Putative metallocarboxypeptidase ecm14"/>
    <property type="match status" value="1"/>
</dbReference>
<evidence type="ECO:0000256" key="13">
    <source>
        <dbReference type="ARBA" id="ARBA00026187"/>
    </source>
</evidence>
<feature type="compositionally biased region" description="Basic and acidic residues" evidence="16">
    <location>
        <begin position="455"/>
        <end position="487"/>
    </location>
</feature>
<dbReference type="InterPro" id="IPR057246">
    <property type="entry name" value="CARBOXYPEPT_ZN_1"/>
</dbReference>
<dbReference type="RefSeq" id="XP_069226253.1">
    <property type="nucleotide sequence ID" value="XM_069376539.1"/>
</dbReference>
<accession>A0AB34KGR4</accession>
<evidence type="ECO:0000256" key="10">
    <source>
        <dbReference type="ARBA" id="ARBA00023157"/>
    </source>
</evidence>
<dbReference type="GO" id="GO:0005576">
    <property type="term" value="C:extracellular region"/>
    <property type="evidence" value="ECO:0007669"/>
    <property type="project" value="UniProtKB-SubCell"/>
</dbReference>
<evidence type="ECO:0000256" key="15">
    <source>
        <dbReference type="PROSITE-ProRule" id="PRU01379"/>
    </source>
</evidence>
<keyword evidence="9" id="KW-0862">Zinc</keyword>
<evidence type="ECO:0000256" key="12">
    <source>
        <dbReference type="ARBA" id="ARBA00025210"/>
    </source>
</evidence>
<dbReference type="PRINTS" id="PR00765">
    <property type="entry name" value="CRBOXYPTASEA"/>
</dbReference>
<evidence type="ECO:0000256" key="1">
    <source>
        <dbReference type="ARBA" id="ARBA00001947"/>
    </source>
</evidence>
<evidence type="ECO:0000256" key="7">
    <source>
        <dbReference type="ARBA" id="ARBA00022723"/>
    </source>
</evidence>
<comment type="caution">
    <text evidence="15">Lacks conserved residue(s) required for the propagation of feature annotation.</text>
</comment>
<dbReference type="PROSITE" id="PS52035">
    <property type="entry name" value="PEPTIDASE_M14"/>
    <property type="match status" value="1"/>
</dbReference>
<dbReference type="SUPFAM" id="SSF53187">
    <property type="entry name" value="Zn-dependent exopeptidases"/>
    <property type="match status" value="1"/>
</dbReference>
<keyword evidence="8" id="KW-0732">Signal</keyword>